<dbReference type="Gene3D" id="3.80.10.10">
    <property type="entry name" value="Ribonuclease Inhibitor"/>
    <property type="match status" value="1"/>
</dbReference>
<gene>
    <name evidence="2" type="ORF">JKP88DRAFT_315168</name>
</gene>
<dbReference type="AlphaFoldDB" id="A0A835Z8W7"/>
<feature type="region of interest" description="Disordered" evidence="1">
    <location>
        <begin position="1"/>
        <end position="31"/>
    </location>
</feature>
<evidence type="ECO:0000256" key="1">
    <source>
        <dbReference type="SAM" id="MobiDB-lite"/>
    </source>
</evidence>
<evidence type="ECO:0000313" key="2">
    <source>
        <dbReference type="EMBL" id="KAG5184428.1"/>
    </source>
</evidence>
<organism evidence="2 3">
    <name type="scientific">Tribonema minus</name>
    <dbReference type="NCBI Taxonomy" id="303371"/>
    <lineage>
        <taxon>Eukaryota</taxon>
        <taxon>Sar</taxon>
        <taxon>Stramenopiles</taxon>
        <taxon>Ochrophyta</taxon>
        <taxon>PX clade</taxon>
        <taxon>Xanthophyceae</taxon>
        <taxon>Tribonematales</taxon>
        <taxon>Tribonemataceae</taxon>
        <taxon>Tribonema</taxon>
    </lineage>
</organism>
<accession>A0A835Z8W7</accession>
<comment type="caution">
    <text evidence="2">The sequence shown here is derived from an EMBL/GenBank/DDBJ whole genome shotgun (WGS) entry which is preliminary data.</text>
</comment>
<proteinExistence type="predicted"/>
<name>A0A835Z8W7_9STRA</name>
<dbReference type="InterPro" id="IPR032675">
    <property type="entry name" value="LRR_dom_sf"/>
</dbReference>
<keyword evidence="3" id="KW-1185">Reference proteome</keyword>
<protein>
    <submittedName>
        <fullName evidence="2">Uncharacterized protein</fullName>
    </submittedName>
</protein>
<sequence length="512" mass="54408">MASLLQHQQRPPPSLPDGGSGGGADSDGDGDTHADLLVRVLQVVAGQSLLPKDGWSLSRRLHAEINVSARANVLTPIDALTRILATRRVVKLRLGAITGLSGPLQPPSTVRHLDLQDFNGEVRLPPRLRSLAMRGMSRAAAAAVLARAPDALEELTVDFCPPAAAAAAAAPPLPRALRVVRIDLWREEPRRAGAYSALLRDLATDGLPAALAELCVRRARVTPAARLPRALRALTLLECDAVGDFNSRGDAPWLPEGLTELRVRSQSAAAVCLGPLPAGLRVLFAAPAALVIGAGAPLPWGLRDLTLHCYGRDGAQDGGEEAGGGGGVPAELEELPDGLQALKLCGVPWPLRLPPRLAALAVSGADCPPLAHLPPTLRVLVLVDHAHALPPLPCSLRALQVAGAAAHALPPLPPALRALDLGQHFKFEVDLPPGLRSLSISASYDRRLALPPALRALRVGTQYIHPLPPLPCTPVWPVREWPRRYKWIHEHAAPPWLRCSDECQVLLADLQQ</sequence>
<reference evidence="2" key="1">
    <citation type="submission" date="2021-02" db="EMBL/GenBank/DDBJ databases">
        <title>First Annotated Genome of the Yellow-green Alga Tribonema minus.</title>
        <authorList>
            <person name="Mahan K.M."/>
        </authorList>
    </citation>
    <scope>NUCLEOTIDE SEQUENCE</scope>
    <source>
        <strain evidence="2">UTEX B ZZ1240</strain>
    </source>
</reference>
<evidence type="ECO:0000313" key="3">
    <source>
        <dbReference type="Proteomes" id="UP000664859"/>
    </source>
</evidence>
<dbReference type="EMBL" id="JAFCMP010000168">
    <property type="protein sequence ID" value="KAG5184428.1"/>
    <property type="molecule type" value="Genomic_DNA"/>
</dbReference>
<dbReference type="Proteomes" id="UP000664859">
    <property type="component" value="Unassembled WGS sequence"/>
</dbReference>